<name>A0ABX0FEA4_9BACL</name>
<dbReference type="EMBL" id="JAAFGS010000008">
    <property type="protein sequence ID" value="NGZ77367.1"/>
    <property type="molecule type" value="Genomic_DNA"/>
</dbReference>
<dbReference type="InterPro" id="IPR015943">
    <property type="entry name" value="WD40/YVTN_repeat-like_dom_sf"/>
</dbReference>
<sequence>MTAAERTVHFYVGTYASETEDSLFHCVLNAENGEMRLVSGLSGIENPSYLKTQAGRGTLYAASEKEDGEIFAYTIDPEAKELHLHDRKSSEGSSPCFVETTPDGNTLLAANYGGCVTAFSIRDRGVLRLESRVRHTGSGPNPQRQEGPHPHSFVPSPDGVFLFAPDLGTDRIAKYTREDELLFRQDDTVLPPGTGPRTLVFHPGGRWAYVSGELDNTVTAFHYEAQIGRLTPIQRAELLPEDRAADPANTAAHAAVSPCGRYVYVSNRGDDSIAQFAVDPEDGRLTFVERVPSEGRVPRHFAMTEGFLLAANQESGSIVSFSVNPEDGRLTPTGFALELNRPVCVCPLTE</sequence>
<dbReference type="InterPro" id="IPR011048">
    <property type="entry name" value="Haem_d1_sf"/>
</dbReference>
<proteinExistence type="inferred from homology"/>
<evidence type="ECO:0000256" key="1">
    <source>
        <dbReference type="ARBA" id="ARBA00005564"/>
    </source>
</evidence>
<dbReference type="Pfam" id="PF10282">
    <property type="entry name" value="Lactonase"/>
    <property type="match status" value="1"/>
</dbReference>
<dbReference type="Proteomes" id="UP000800303">
    <property type="component" value="Unassembled WGS sequence"/>
</dbReference>
<dbReference type="RefSeq" id="WP_166277617.1">
    <property type="nucleotide sequence ID" value="NZ_JAAFGS010000008.1"/>
</dbReference>
<dbReference type="InterPro" id="IPR050282">
    <property type="entry name" value="Cycloisomerase_2"/>
</dbReference>
<comment type="similarity">
    <text evidence="1">Belongs to the cycloisomerase 2 family.</text>
</comment>
<reference evidence="3 4" key="1">
    <citation type="submission" date="2020-01" db="EMBL/GenBank/DDBJ databases">
        <title>Polyphasic characterisation and genomic insights into a novel alkali tolerant bacterium VR-M41.</title>
        <authorList>
            <person name="Vemuluri V.R."/>
        </authorList>
    </citation>
    <scope>NUCLEOTIDE SEQUENCE [LARGE SCALE GENOMIC DNA]</scope>
    <source>
        <strain evidence="3 4">VR-M41</strain>
    </source>
</reference>
<dbReference type="PANTHER" id="PTHR30344">
    <property type="entry name" value="6-PHOSPHOGLUCONOLACTONASE-RELATED"/>
    <property type="match status" value="1"/>
</dbReference>
<feature type="region of interest" description="Disordered" evidence="2">
    <location>
        <begin position="134"/>
        <end position="155"/>
    </location>
</feature>
<dbReference type="Gene3D" id="2.130.10.10">
    <property type="entry name" value="YVTN repeat-like/Quinoprotein amine dehydrogenase"/>
    <property type="match status" value="1"/>
</dbReference>
<evidence type="ECO:0000313" key="4">
    <source>
        <dbReference type="Proteomes" id="UP000800303"/>
    </source>
</evidence>
<dbReference type="InterPro" id="IPR019405">
    <property type="entry name" value="Lactonase_7-beta_prop"/>
</dbReference>
<comment type="caution">
    <text evidence="3">The sequence shown here is derived from an EMBL/GenBank/DDBJ whole genome shotgun (WGS) entry which is preliminary data.</text>
</comment>
<evidence type="ECO:0000313" key="3">
    <source>
        <dbReference type="EMBL" id="NGZ77367.1"/>
    </source>
</evidence>
<dbReference type="SUPFAM" id="SSF51004">
    <property type="entry name" value="C-terminal (heme d1) domain of cytochrome cd1-nitrite reductase"/>
    <property type="match status" value="1"/>
</dbReference>
<organism evidence="3 4">
    <name type="scientific">Saccharibacillus alkalitolerans</name>
    <dbReference type="NCBI Taxonomy" id="2705290"/>
    <lineage>
        <taxon>Bacteria</taxon>
        <taxon>Bacillati</taxon>
        <taxon>Bacillota</taxon>
        <taxon>Bacilli</taxon>
        <taxon>Bacillales</taxon>
        <taxon>Paenibacillaceae</taxon>
        <taxon>Saccharibacillus</taxon>
    </lineage>
</organism>
<dbReference type="PANTHER" id="PTHR30344:SF1">
    <property type="entry name" value="6-PHOSPHOGLUCONOLACTONASE"/>
    <property type="match status" value="1"/>
</dbReference>
<protein>
    <submittedName>
        <fullName evidence="3">Lactonase family protein</fullName>
    </submittedName>
</protein>
<accession>A0ABX0FEA4</accession>
<keyword evidence="4" id="KW-1185">Reference proteome</keyword>
<gene>
    <name evidence="3" type="ORF">GYN08_18925</name>
</gene>
<evidence type="ECO:0000256" key="2">
    <source>
        <dbReference type="SAM" id="MobiDB-lite"/>
    </source>
</evidence>